<reference evidence="2 3" key="2">
    <citation type="submission" date="2024-05" db="EMBL/GenBank/DDBJ databases">
        <authorList>
            <person name="Chen Y."/>
            <person name="Shah S."/>
            <person name="Dougan E. K."/>
            <person name="Thang M."/>
            <person name="Chan C."/>
        </authorList>
    </citation>
    <scope>NUCLEOTIDE SEQUENCE [LARGE SCALE GENOMIC DNA]</scope>
</reference>
<gene>
    <name evidence="1" type="ORF">C1SCF055_LOCUS3080</name>
</gene>
<feature type="non-terminal residue" evidence="1">
    <location>
        <position position="519"/>
    </location>
</feature>
<dbReference type="EMBL" id="CAMXCT010000151">
    <property type="protein sequence ID" value="CAI3974695.1"/>
    <property type="molecule type" value="Genomic_DNA"/>
</dbReference>
<reference evidence="1" key="1">
    <citation type="submission" date="2022-10" db="EMBL/GenBank/DDBJ databases">
        <authorList>
            <person name="Chen Y."/>
            <person name="Dougan E. K."/>
            <person name="Chan C."/>
            <person name="Rhodes N."/>
            <person name="Thang M."/>
        </authorList>
    </citation>
    <scope>NUCLEOTIDE SEQUENCE</scope>
</reference>
<dbReference type="Proteomes" id="UP001152797">
    <property type="component" value="Unassembled WGS sequence"/>
</dbReference>
<protein>
    <submittedName>
        <fullName evidence="1">Uncharacterized protein</fullName>
    </submittedName>
</protein>
<accession>A0A9P1BL67</accession>
<dbReference type="EMBL" id="CAMXCT030000151">
    <property type="protein sequence ID" value="CAL4762007.1"/>
    <property type="molecule type" value="Genomic_DNA"/>
</dbReference>
<name>A0A9P1BL67_9DINO</name>
<comment type="caution">
    <text evidence="1">The sequence shown here is derived from an EMBL/GenBank/DDBJ whole genome shotgun (WGS) entry which is preliminary data.</text>
</comment>
<keyword evidence="3" id="KW-1185">Reference proteome</keyword>
<evidence type="ECO:0000313" key="2">
    <source>
        <dbReference type="EMBL" id="CAL4762007.1"/>
    </source>
</evidence>
<dbReference type="AlphaFoldDB" id="A0A9P1BL67"/>
<evidence type="ECO:0000313" key="3">
    <source>
        <dbReference type="Proteomes" id="UP001152797"/>
    </source>
</evidence>
<proteinExistence type="predicted"/>
<dbReference type="EMBL" id="CAMXCT020000151">
    <property type="protein sequence ID" value="CAL1128070.1"/>
    <property type="molecule type" value="Genomic_DNA"/>
</dbReference>
<sequence>TGSANPLGSGISASGSDGKSLASVVDAVDISLVDIGDGASRKVMVTTPIYVRLSDVAPATTTPLLCAFLDGDVWSQQGIRVATEEELNDFFRGQVNTTGLWCATTHLSIFSAFVDLLLDCTSGRSGAFAAQRAQSLEPAQAQHVDEFVQEEEDASEVRSAASRVSDPRVEAAADHSLRAQREIVENVCTLLSQQPAMSAELLMLRQEDIQKFSVTMTQAPAAFRRRYDTRADFSWALAGRVQLRCFLLPRRSRNPVVPGRDLRQFQADRWCFGRSSARPASKDPCVSSIPRIWVRVASAVQELLEQFTEAEASSGGIFTCSILLYPWMMNGAARGYNLREVQASNRDWAGWALPMTAEGQPFHAALYCQDILKFAETFLDRTQIGVARVAPRALDALGQGGQAPLSIEDGNRRILDQSFFMRGFATVKEMQESTGIQYSVSSGQTLRNDDLALVQCLDLGTLQFFKYGSVPGPGSRSAWVTAEGGGWFYVLTYRDAQVAQARYVTPTWILQAGAGKMIV</sequence>
<evidence type="ECO:0000313" key="1">
    <source>
        <dbReference type="EMBL" id="CAI3974695.1"/>
    </source>
</evidence>
<organism evidence="1">
    <name type="scientific">Cladocopium goreaui</name>
    <dbReference type="NCBI Taxonomy" id="2562237"/>
    <lineage>
        <taxon>Eukaryota</taxon>
        <taxon>Sar</taxon>
        <taxon>Alveolata</taxon>
        <taxon>Dinophyceae</taxon>
        <taxon>Suessiales</taxon>
        <taxon>Symbiodiniaceae</taxon>
        <taxon>Cladocopium</taxon>
    </lineage>
</organism>